<keyword evidence="14" id="KW-0119">Carbohydrate metabolism</keyword>
<dbReference type="Proteomes" id="UP001174909">
    <property type="component" value="Unassembled WGS sequence"/>
</dbReference>
<keyword evidence="11" id="KW-0460">Magnesium</keyword>
<keyword evidence="16" id="KW-1185">Reference proteome</keyword>
<evidence type="ECO:0000256" key="12">
    <source>
        <dbReference type="ARBA" id="ARBA00023239"/>
    </source>
</evidence>
<dbReference type="Pfam" id="PF01950">
    <property type="entry name" value="FBPase_3"/>
    <property type="match status" value="1"/>
</dbReference>
<dbReference type="EMBL" id="CASHTH010001420">
    <property type="protein sequence ID" value="CAI8015111.1"/>
    <property type="molecule type" value="Genomic_DNA"/>
</dbReference>
<name>A0AA35RRN3_GEOBA</name>
<sequence length="390" mass="41826">MKLTISILKADVGSIGGHTKPSKRMIDATEQAVADAISSGLLIDGYVGHTGDDICMTTTHTRGPNDTDVHQFAWSTFLKATDIASQYGLYGAGQDLLADAPSGNIRGAGPAVAEVEFDHDPIKTNPVRPAESFFVLAADKCGPGAYNLPMFLGFADPMYCGGLMLPRLDQGFTFNVIDMDNTDGDSIISLNAPEDYYKLAVLLRDNERFGIDSIVSRYSGEMAAAISATRLHNIAGSYTGKDDPVAVVRNQGIFPAPEELTSPYAKAHFIGGDARGSHVMPLMPVPINTAVTGMYCLPLVSCVGFSIAADGTFSDSSIDFFDNQSWDHVRLLAQQKAIEMRSQGWSGAAMLPYGELEYSGFRQSIGDLVDRFAFRNGHGAEVPEKATADD</sequence>
<dbReference type="AlphaFoldDB" id="A0AA35RRN3"/>
<evidence type="ECO:0000313" key="16">
    <source>
        <dbReference type="Proteomes" id="UP001174909"/>
    </source>
</evidence>
<evidence type="ECO:0000313" key="15">
    <source>
        <dbReference type="EMBL" id="CAI8015111.1"/>
    </source>
</evidence>
<evidence type="ECO:0000256" key="5">
    <source>
        <dbReference type="ARBA" id="ARBA00011820"/>
    </source>
</evidence>
<dbReference type="GO" id="GO:0042132">
    <property type="term" value="F:fructose 1,6-bisphosphate 1-phosphatase activity"/>
    <property type="evidence" value="ECO:0007669"/>
    <property type="project" value="UniProtKB-EC"/>
</dbReference>
<evidence type="ECO:0000256" key="1">
    <source>
        <dbReference type="ARBA" id="ARBA00001273"/>
    </source>
</evidence>
<keyword evidence="12" id="KW-0456">Lyase</keyword>
<proteinExistence type="inferred from homology"/>
<dbReference type="GO" id="GO:0006094">
    <property type="term" value="P:gluconeogenesis"/>
    <property type="evidence" value="ECO:0007669"/>
    <property type="project" value="UniProtKB-KW"/>
</dbReference>
<gene>
    <name evidence="15" type="ORF">GBAR_LOCUS9407</name>
</gene>
<dbReference type="InterPro" id="IPR002803">
    <property type="entry name" value="FBPase_V"/>
</dbReference>
<comment type="subunit">
    <text evidence="5">Homooctamer; dimer of tetramers.</text>
</comment>
<evidence type="ECO:0000256" key="2">
    <source>
        <dbReference type="ARBA" id="ARBA00001946"/>
    </source>
</evidence>
<evidence type="ECO:0000256" key="4">
    <source>
        <dbReference type="ARBA" id="ARBA00010693"/>
    </source>
</evidence>
<evidence type="ECO:0000256" key="6">
    <source>
        <dbReference type="ARBA" id="ARBA00013093"/>
    </source>
</evidence>
<dbReference type="GO" id="GO:0046872">
    <property type="term" value="F:metal ion binding"/>
    <property type="evidence" value="ECO:0007669"/>
    <property type="project" value="UniProtKB-KW"/>
</dbReference>
<reference evidence="15" key="1">
    <citation type="submission" date="2023-03" db="EMBL/GenBank/DDBJ databases">
        <authorList>
            <person name="Steffen K."/>
            <person name="Cardenas P."/>
        </authorList>
    </citation>
    <scope>NUCLEOTIDE SEQUENCE</scope>
</reference>
<dbReference type="PANTHER" id="PTHR38341">
    <property type="entry name" value="FRUCTOSE-1,6-BISPHOSPHATE ALDOLASE/PHOSPHATASE"/>
    <property type="match status" value="1"/>
</dbReference>
<evidence type="ECO:0000256" key="9">
    <source>
        <dbReference type="ARBA" id="ARBA00022723"/>
    </source>
</evidence>
<dbReference type="InterPro" id="IPR036076">
    <property type="entry name" value="FBPase_V_sf"/>
</dbReference>
<evidence type="ECO:0000256" key="7">
    <source>
        <dbReference type="ARBA" id="ARBA00018635"/>
    </source>
</evidence>
<accession>A0AA35RRN3</accession>
<comment type="pathway">
    <text evidence="3">Carbohydrate biosynthesis; gluconeogenesis.</text>
</comment>
<comment type="catalytic activity">
    <reaction evidence="1">
        <text>beta-D-fructose 1,6-bisphosphate + H2O = beta-D-fructose 6-phosphate + phosphate</text>
        <dbReference type="Rhea" id="RHEA:11064"/>
        <dbReference type="ChEBI" id="CHEBI:15377"/>
        <dbReference type="ChEBI" id="CHEBI:32966"/>
        <dbReference type="ChEBI" id="CHEBI:43474"/>
        <dbReference type="ChEBI" id="CHEBI:57634"/>
        <dbReference type="EC" id="3.1.3.11"/>
    </reaction>
</comment>
<dbReference type="SUPFAM" id="SSF111249">
    <property type="entry name" value="Sulfolobus fructose-1,6-bisphosphatase-like"/>
    <property type="match status" value="1"/>
</dbReference>
<comment type="similarity">
    <text evidence="4">Belongs to the FBP aldolase/phosphatase family.</text>
</comment>
<dbReference type="GO" id="GO:0016829">
    <property type="term" value="F:lyase activity"/>
    <property type="evidence" value="ECO:0007669"/>
    <property type="project" value="UniProtKB-KW"/>
</dbReference>
<keyword evidence="8" id="KW-0312">Gluconeogenesis</keyword>
<keyword evidence="10" id="KW-0378">Hydrolase</keyword>
<evidence type="ECO:0000256" key="11">
    <source>
        <dbReference type="ARBA" id="ARBA00022842"/>
    </source>
</evidence>
<evidence type="ECO:0000256" key="13">
    <source>
        <dbReference type="ARBA" id="ARBA00023270"/>
    </source>
</evidence>
<comment type="caution">
    <text evidence="15">The sequence shown here is derived from an EMBL/GenBank/DDBJ whole genome shotgun (WGS) entry which is preliminary data.</text>
</comment>
<evidence type="ECO:0000256" key="3">
    <source>
        <dbReference type="ARBA" id="ARBA00004742"/>
    </source>
</evidence>
<organism evidence="15 16">
    <name type="scientific">Geodia barretti</name>
    <name type="common">Barrett's horny sponge</name>
    <dbReference type="NCBI Taxonomy" id="519541"/>
    <lineage>
        <taxon>Eukaryota</taxon>
        <taxon>Metazoa</taxon>
        <taxon>Porifera</taxon>
        <taxon>Demospongiae</taxon>
        <taxon>Heteroscleromorpha</taxon>
        <taxon>Tetractinellida</taxon>
        <taxon>Astrophorina</taxon>
        <taxon>Geodiidae</taxon>
        <taxon>Geodia</taxon>
    </lineage>
</organism>
<keyword evidence="13" id="KW-0704">Schiff base</keyword>
<evidence type="ECO:0000256" key="8">
    <source>
        <dbReference type="ARBA" id="ARBA00022432"/>
    </source>
</evidence>
<protein>
    <recommendedName>
        <fullName evidence="7">Fructose-1,6-bisphosphate aldolase/phosphatase</fullName>
        <ecNumber evidence="6">3.1.3.11</ecNumber>
    </recommendedName>
</protein>
<dbReference type="EC" id="3.1.3.11" evidence="6"/>
<evidence type="ECO:0000256" key="10">
    <source>
        <dbReference type="ARBA" id="ARBA00022801"/>
    </source>
</evidence>
<evidence type="ECO:0000256" key="14">
    <source>
        <dbReference type="ARBA" id="ARBA00023277"/>
    </source>
</evidence>
<dbReference type="PANTHER" id="PTHR38341:SF1">
    <property type="entry name" value="FRUCTOSE-1,6-BISPHOSPHATE ALDOLASE_PHOSPHATASE"/>
    <property type="match status" value="1"/>
</dbReference>
<keyword evidence="9" id="KW-0479">Metal-binding</keyword>
<comment type="cofactor">
    <cofactor evidence="2">
        <name>Mg(2+)</name>
        <dbReference type="ChEBI" id="CHEBI:18420"/>
    </cofactor>
</comment>